<dbReference type="NCBIfam" id="TIGR00426">
    <property type="entry name" value="competence protein ComEA helix-hairpin-helix repeat region"/>
    <property type="match status" value="1"/>
</dbReference>
<feature type="chain" id="PRO_5002869813" evidence="1">
    <location>
        <begin position="23"/>
        <end position="103"/>
    </location>
</feature>
<dbReference type="SUPFAM" id="SSF47781">
    <property type="entry name" value="RuvA domain 2-like"/>
    <property type="match status" value="1"/>
</dbReference>
<dbReference type="PANTHER" id="PTHR21180">
    <property type="entry name" value="ENDONUCLEASE/EXONUCLEASE/PHOSPHATASE FAMILY DOMAIN-CONTAINING PROTEIN 1"/>
    <property type="match status" value="1"/>
</dbReference>
<dbReference type="GO" id="GO:0003677">
    <property type="term" value="F:DNA binding"/>
    <property type="evidence" value="ECO:0007669"/>
    <property type="project" value="InterPro"/>
</dbReference>
<feature type="signal peptide" evidence="1">
    <location>
        <begin position="1"/>
        <end position="22"/>
    </location>
</feature>
<reference evidence="3 4" key="1">
    <citation type="journal article" date="2008" name="PLoS ONE">
        <title>Environmental adaptation: genomic analysis of the piezotolerant and psychrotolerant deep-sea iron reducing bacterium Shewanella piezotolerans WP3.</title>
        <authorList>
            <person name="Wang F."/>
            <person name="Wang J."/>
            <person name="Jian H."/>
            <person name="Zhang B."/>
            <person name="Li S."/>
            <person name="Wang F."/>
            <person name="Zeng X."/>
            <person name="Gao L."/>
            <person name="Bartlett D.H."/>
            <person name="Yu J."/>
            <person name="Hu S."/>
            <person name="Xiao X."/>
        </authorList>
    </citation>
    <scope>NUCLEOTIDE SEQUENCE [LARGE SCALE GENOMIC DNA]</scope>
    <source>
        <strain evidence="4">WP3 / JCM 13877</strain>
    </source>
</reference>
<dbReference type="PANTHER" id="PTHR21180:SF32">
    <property type="entry name" value="ENDONUCLEASE_EXONUCLEASE_PHOSPHATASE FAMILY DOMAIN-CONTAINING PROTEIN 1"/>
    <property type="match status" value="1"/>
</dbReference>
<dbReference type="STRING" id="225849.swp_3240"/>
<dbReference type="Proteomes" id="UP000000753">
    <property type="component" value="Chromosome"/>
</dbReference>
<sequence>MNKKLMPALLLTSLMSFSSVQAAVDKSTVETSKTSSHKSTQVISINSANVAQLSTLKGVGDSKAKAIVDYRATHGKFSSISELSNVKGIGDKLIEQNKAVLSL</sequence>
<dbReference type="InterPro" id="IPR003583">
    <property type="entry name" value="Hlx-hairpin-Hlx_DNA-bd_motif"/>
</dbReference>
<organism evidence="3 4">
    <name type="scientific">Shewanella piezotolerans (strain WP3 / JCM 13877)</name>
    <dbReference type="NCBI Taxonomy" id="225849"/>
    <lineage>
        <taxon>Bacteria</taxon>
        <taxon>Pseudomonadati</taxon>
        <taxon>Pseudomonadota</taxon>
        <taxon>Gammaproteobacteria</taxon>
        <taxon>Alteromonadales</taxon>
        <taxon>Shewanellaceae</taxon>
        <taxon>Shewanella</taxon>
    </lineage>
</organism>
<dbReference type="RefSeq" id="WP_020913297.1">
    <property type="nucleotide sequence ID" value="NC_011566.1"/>
</dbReference>
<evidence type="ECO:0000313" key="3">
    <source>
        <dbReference type="EMBL" id="ACJ29946.1"/>
    </source>
</evidence>
<dbReference type="eggNOG" id="COG1555">
    <property type="taxonomic scope" value="Bacteria"/>
</dbReference>
<dbReference type="OrthoDB" id="7510573at2"/>
<dbReference type="InterPro" id="IPR004509">
    <property type="entry name" value="Competence_ComEA_HhH"/>
</dbReference>
<evidence type="ECO:0000313" key="4">
    <source>
        <dbReference type="Proteomes" id="UP000000753"/>
    </source>
</evidence>
<dbReference type="GO" id="GO:0006281">
    <property type="term" value="P:DNA repair"/>
    <property type="evidence" value="ECO:0007669"/>
    <property type="project" value="InterPro"/>
</dbReference>
<proteinExistence type="predicted"/>
<name>B8CRD8_SHEPW</name>
<feature type="domain" description="Helix-hairpin-helix DNA-binding motif class 1" evidence="2">
    <location>
        <begin position="51"/>
        <end position="70"/>
    </location>
</feature>
<dbReference type="GO" id="GO:0015628">
    <property type="term" value="P:protein secretion by the type II secretion system"/>
    <property type="evidence" value="ECO:0007669"/>
    <property type="project" value="TreeGrafter"/>
</dbReference>
<dbReference type="SMART" id="SM00278">
    <property type="entry name" value="HhH1"/>
    <property type="match status" value="2"/>
</dbReference>
<dbReference type="InterPro" id="IPR010994">
    <property type="entry name" value="RuvA_2-like"/>
</dbReference>
<dbReference type="AlphaFoldDB" id="B8CRD8"/>
<dbReference type="InterPro" id="IPR051675">
    <property type="entry name" value="Endo/Exo/Phosphatase_dom_1"/>
</dbReference>
<keyword evidence="4" id="KW-1185">Reference proteome</keyword>
<keyword evidence="1" id="KW-0732">Signal</keyword>
<dbReference type="KEGG" id="swp:swp_3240"/>
<dbReference type="Gene3D" id="1.10.150.280">
    <property type="entry name" value="AF1531-like domain"/>
    <property type="match status" value="1"/>
</dbReference>
<feature type="domain" description="Helix-hairpin-helix DNA-binding motif class 1" evidence="2">
    <location>
        <begin position="81"/>
        <end position="100"/>
    </location>
</feature>
<dbReference type="Pfam" id="PF12836">
    <property type="entry name" value="HHH_3"/>
    <property type="match status" value="1"/>
</dbReference>
<evidence type="ECO:0000256" key="1">
    <source>
        <dbReference type="SAM" id="SignalP"/>
    </source>
</evidence>
<dbReference type="GO" id="GO:0015627">
    <property type="term" value="C:type II protein secretion system complex"/>
    <property type="evidence" value="ECO:0007669"/>
    <property type="project" value="TreeGrafter"/>
</dbReference>
<evidence type="ECO:0000259" key="2">
    <source>
        <dbReference type="SMART" id="SM00278"/>
    </source>
</evidence>
<dbReference type="EMBL" id="CP000472">
    <property type="protein sequence ID" value="ACJ29946.1"/>
    <property type="molecule type" value="Genomic_DNA"/>
</dbReference>
<gene>
    <name evidence="3" type="ordered locus">swp_3240</name>
</gene>
<protein>
    <submittedName>
        <fullName evidence="3">Competence protein ComEA helix-hairpin-helix region</fullName>
    </submittedName>
</protein>
<accession>B8CRD8</accession>
<dbReference type="HOGENOM" id="CLU_052011_3_0_6"/>